<dbReference type="InterPro" id="IPR003660">
    <property type="entry name" value="HAMP_dom"/>
</dbReference>
<evidence type="ECO:0000256" key="7">
    <source>
        <dbReference type="ARBA" id="ARBA00022777"/>
    </source>
</evidence>
<dbReference type="PROSITE" id="PS50109">
    <property type="entry name" value="HIS_KIN"/>
    <property type="match status" value="1"/>
</dbReference>
<dbReference type="EMBL" id="MORL01000007">
    <property type="protein sequence ID" value="OIN58295.1"/>
    <property type="molecule type" value="Genomic_DNA"/>
</dbReference>
<dbReference type="InterPro" id="IPR003661">
    <property type="entry name" value="HisK_dim/P_dom"/>
</dbReference>
<comment type="caution">
    <text evidence="14">The sequence shown here is derived from an EMBL/GenBank/DDBJ whole genome shotgun (WGS) entry which is preliminary data.</text>
</comment>
<protein>
    <recommendedName>
        <fullName evidence="3">histidine kinase</fullName>
        <ecNumber evidence="3">2.7.13.3</ecNumber>
    </recommendedName>
</protein>
<dbReference type="CDD" id="cd00075">
    <property type="entry name" value="HATPase"/>
    <property type="match status" value="1"/>
</dbReference>
<dbReference type="PRINTS" id="PR00344">
    <property type="entry name" value="BCTRLSENSOR"/>
</dbReference>
<dbReference type="PROSITE" id="PS51257">
    <property type="entry name" value="PROKAR_LIPOPROTEIN"/>
    <property type="match status" value="1"/>
</dbReference>
<dbReference type="GO" id="GO:0000155">
    <property type="term" value="F:phosphorelay sensor kinase activity"/>
    <property type="evidence" value="ECO:0007669"/>
    <property type="project" value="InterPro"/>
</dbReference>
<dbReference type="SMART" id="SM00388">
    <property type="entry name" value="HisKA"/>
    <property type="match status" value="1"/>
</dbReference>
<keyword evidence="9" id="KW-0902">Two-component regulatory system</keyword>
<evidence type="ECO:0000256" key="11">
    <source>
        <dbReference type="SAM" id="Phobius"/>
    </source>
</evidence>
<sequence>MTIRTRLTLRFTGLVTAIVAVSFACIYWFTAYFITSDFNRRLEKKTKPYGTALVMYGHDHKALKKLSLLHADQLPSQKITIYDAQNTPFFTSNDGLRLGIPVREINKIRQQVRRMFRWRYFYVAGVRYDTPTGQYVVLASAENLYGDDFLRTMRWALIIFFFLIIALVAFSGWLYAGDALQPMKRISKQLNAIFPKNRHKRLPLKKENDEIGRLSVTINQLLDRIDESFRLQRMFVANVSHELKNPLTQIQSQLDVSLLSRREPEQYVQTIRSVLDDVGALSALTKALLELSKINEEDADSLLTDKVRMDEIVWDVRDMVREINPRYQVRIQFKNLPEEDFEQLTMAGNASLLRTALKNLTENACKFSPDHTAMVHVSVGDSSVRIDVQNHGEPIPAHDLPYIFEPFYRSQQTAQTSGYGIGLSLVERIVRLHRGKLTVESAPGKPTSFIIEFYHSAPF</sequence>
<comment type="catalytic activity">
    <reaction evidence="1">
        <text>ATP + protein L-histidine = ADP + protein N-phospho-L-histidine.</text>
        <dbReference type="EC" id="2.7.13.3"/>
    </reaction>
</comment>
<evidence type="ECO:0000256" key="10">
    <source>
        <dbReference type="ARBA" id="ARBA00023136"/>
    </source>
</evidence>
<dbReference type="Pfam" id="PF02518">
    <property type="entry name" value="HATPase_c"/>
    <property type="match status" value="1"/>
</dbReference>
<dbReference type="InterPro" id="IPR050428">
    <property type="entry name" value="TCS_sensor_his_kinase"/>
</dbReference>
<evidence type="ECO:0000256" key="3">
    <source>
        <dbReference type="ARBA" id="ARBA00012438"/>
    </source>
</evidence>
<keyword evidence="7 14" id="KW-0418">Kinase</keyword>
<dbReference type="Gene3D" id="3.30.565.10">
    <property type="entry name" value="Histidine kinase-like ATPase, C-terminal domain"/>
    <property type="match status" value="1"/>
</dbReference>
<proteinExistence type="predicted"/>
<evidence type="ECO:0000313" key="15">
    <source>
        <dbReference type="Proteomes" id="UP000181790"/>
    </source>
</evidence>
<dbReference type="InterPro" id="IPR003594">
    <property type="entry name" value="HATPase_dom"/>
</dbReference>
<evidence type="ECO:0000256" key="1">
    <source>
        <dbReference type="ARBA" id="ARBA00000085"/>
    </source>
</evidence>
<gene>
    <name evidence="14" type="ORF">BLX24_14960</name>
</gene>
<evidence type="ECO:0000259" key="13">
    <source>
        <dbReference type="PROSITE" id="PS50885"/>
    </source>
</evidence>
<dbReference type="SUPFAM" id="SSF55874">
    <property type="entry name" value="ATPase domain of HSP90 chaperone/DNA topoisomerase II/histidine kinase"/>
    <property type="match status" value="1"/>
</dbReference>
<dbReference type="Pfam" id="PF00672">
    <property type="entry name" value="HAMP"/>
    <property type="match status" value="1"/>
</dbReference>
<evidence type="ECO:0000256" key="5">
    <source>
        <dbReference type="ARBA" id="ARBA00022679"/>
    </source>
</evidence>
<dbReference type="InterPro" id="IPR036097">
    <property type="entry name" value="HisK_dim/P_sf"/>
</dbReference>
<dbReference type="Gene3D" id="6.10.340.10">
    <property type="match status" value="1"/>
</dbReference>
<dbReference type="PROSITE" id="PS50885">
    <property type="entry name" value="HAMP"/>
    <property type="match status" value="1"/>
</dbReference>
<feature type="transmembrane region" description="Helical" evidence="11">
    <location>
        <begin position="155"/>
        <end position="176"/>
    </location>
</feature>
<dbReference type="InterPro" id="IPR036890">
    <property type="entry name" value="HATPase_C_sf"/>
</dbReference>
<evidence type="ECO:0000313" key="14">
    <source>
        <dbReference type="EMBL" id="OIN58295.1"/>
    </source>
</evidence>
<feature type="domain" description="Histidine kinase" evidence="12">
    <location>
        <begin position="238"/>
        <end position="457"/>
    </location>
</feature>
<feature type="domain" description="HAMP" evidence="13">
    <location>
        <begin position="177"/>
        <end position="230"/>
    </location>
</feature>
<keyword evidence="6 11" id="KW-0812">Transmembrane</keyword>
<comment type="subcellular location">
    <subcellularLocation>
        <location evidence="2">Membrane</location>
    </subcellularLocation>
</comment>
<dbReference type="PANTHER" id="PTHR45436">
    <property type="entry name" value="SENSOR HISTIDINE KINASE YKOH"/>
    <property type="match status" value="1"/>
</dbReference>
<dbReference type="SUPFAM" id="SSF47384">
    <property type="entry name" value="Homodimeric domain of signal transducing histidine kinase"/>
    <property type="match status" value="1"/>
</dbReference>
<evidence type="ECO:0000259" key="12">
    <source>
        <dbReference type="PROSITE" id="PS50109"/>
    </source>
</evidence>
<dbReference type="RefSeq" id="WP_071503967.1">
    <property type="nucleotide sequence ID" value="NZ_MORL01000007.1"/>
</dbReference>
<dbReference type="SMART" id="SM00304">
    <property type="entry name" value="HAMP"/>
    <property type="match status" value="1"/>
</dbReference>
<dbReference type="Proteomes" id="UP000181790">
    <property type="component" value="Unassembled WGS sequence"/>
</dbReference>
<name>A0A1S2VJ84_9BACT</name>
<evidence type="ECO:0000256" key="9">
    <source>
        <dbReference type="ARBA" id="ARBA00023012"/>
    </source>
</evidence>
<keyword evidence="5" id="KW-0808">Transferase</keyword>
<dbReference type="SMART" id="SM00387">
    <property type="entry name" value="HATPase_c"/>
    <property type="match status" value="1"/>
</dbReference>
<dbReference type="EC" id="2.7.13.3" evidence="3"/>
<dbReference type="SUPFAM" id="SSF158472">
    <property type="entry name" value="HAMP domain-like"/>
    <property type="match status" value="1"/>
</dbReference>
<dbReference type="CDD" id="cd06225">
    <property type="entry name" value="HAMP"/>
    <property type="match status" value="1"/>
</dbReference>
<reference evidence="14 15" key="1">
    <citation type="submission" date="2016-10" db="EMBL/GenBank/DDBJ databases">
        <title>Arsenicibacter rosenii gen. nov., sp. nov., an efficient arsenic-methylating bacterium isolated from an arsenic-contaminated paddy soil.</title>
        <authorList>
            <person name="Huang K."/>
        </authorList>
    </citation>
    <scope>NUCLEOTIDE SEQUENCE [LARGE SCALE GENOMIC DNA]</scope>
    <source>
        <strain evidence="14 15">SM-1</strain>
    </source>
</reference>
<dbReference type="InterPro" id="IPR005467">
    <property type="entry name" value="His_kinase_dom"/>
</dbReference>
<evidence type="ECO:0000256" key="2">
    <source>
        <dbReference type="ARBA" id="ARBA00004370"/>
    </source>
</evidence>
<dbReference type="PANTHER" id="PTHR45436:SF5">
    <property type="entry name" value="SENSOR HISTIDINE KINASE TRCS"/>
    <property type="match status" value="1"/>
</dbReference>
<dbReference type="Gene3D" id="1.10.287.130">
    <property type="match status" value="1"/>
</dbReference>
<evidence type="ECO:0000256" key="4">
    <source>
        <dbReference type="ARBA" id="ARBA00022553"/>
    </source>
</evidence>
<keyword evidence="8 11" id="KW-1133">Transmembrane helix</keyword>
<keyword evidence="4" id="KW-0597">Phosphoprotein</keyword>
<dbReference type="GO" id="GO:0005886">
    <property type="term" value="C:plasma membrane"/>
    <property type="evidence" value="ECO:0007669"/>
    <property type="project" value="TreeGrafter"/>
</dbReference>
<dbReference type="Pfam" id="PF00512">
    <property type="entry name" value="HisKA"/>
    <property type="match status" value="1"/>
</dbReference>
<organism evidence="14 15">
    <name type="scientific">Arsenicibacter rosenii</name>
    <dbReference type="NCBI Taxonomy" id="1750698"/>
    <lineage>
        <taxon>Bacteria</taxon>
        <taxon>Pseudomonadati</taxon>
        <taxon>Bacteroidota</taxon>
        <taxon>Cytophagia</taxon>
        <taxon>Cytophagales</taxon>
        <taxon>Spirosomataceae</taxon>
        <taxon>Arsenicibacter</taxon>
    </lineage>
</organism>
<feature type="transmembrane region" description="Helical" evidence="11">
    <location>
        <begin position="12"/>
        <end position="34"/>
    </location>
</feature>
<dbReference type="AlphaFoldDB" id="A0A1S2VJ84"/>
<evidence type="ECO:0000256" key="8">
    <source>
        <dbReference type="ARBA" id="ARBA00022989"/>
    </source>
</evidence>
<evidence type="ECO:0000256" key="6">
    <source>
        <dbReference type="ARBA" id="ARBA00022692"/>
    </source>
</evidence>
<dbReference type="OrthoDB" id="594725at2"/>
<accession>A0A1S2VJ84</accession>
<dbReference type="CDD" id="cd00082">
    <property type="entry name" value="HisKA"/>
    <property type="match status" value="1"/>
</dbReference>
<keyword evidence="15" id="KW-1185">Reference proteome</keyword>
<dbReference type="InterPro" id="IPR004358">
    <property type="entry name" value="Sig_transdc_His_kin-like_C"/>
</dbReference>
<keyword evidence="10 11" id="KW-0472">Membrane</keyword>